<organism evidence="10 11">
    <name type="scientific">Paralvinella palmiformis</name>
    <dbReference type="NCBI Taxonomy" id="53620"/>
    <lineage>
        <taxon>Eukaryota</taxon>
        <taxon>Metazoa</taxon>
        <taxon>Spiralia</taxon>
        <taxon>Lophotrochozoa</taxon>
        <taxon>Annelida</taxon>
        <taxon>Polychaeta</taxon>
        <taxon>Sedentaria</taxon>
        <taxon>Canalipalpata</taxon>
        <taxon>Terebellida</taxon>
        <taxon>Terebelliformia</taxon>
        <taxon>Alvinellidae</taxon>
        <taxon>Paralvinella</taxon>
    </lineage>
</organism>
<keyword evidence="7" id="KW-0333">Golgi apparatus</keyword>
<dbReference type="InterPro" id="IPR019185">
    <property type="entry name" value="Integral_membrane_SYS1-rel"/>
</dbReference>
<accession>A0AAD9J8M9</accession>
<keyword evidence="3" id="KW-0813">Transport</keyword>
<dbReference type="GO" id="GO:0000139">
    <property type="term" value="C:Golgi membrane"/>
    <property type="evidence" value="ECO:0007669"/>
    <property type="project" value="UniProtKB-SubCell"/>
</dbReference>
<evidence type="ECO:0000256" key="3">
    <source>
        <dbReference type="ARBA" id="ARBA00022448"/>
    </source>
</evidence>
<keyword evidence="6 9" id="KW-1133">Transmembrane helix</keyword>
<dbReference type="GO" id="GO:0006895">
    <property type="term" value="P:Golgi to endosome transport"/>
    <property type="evidence" value="ECO:0007669"/>
    <property type="project" value="TreeGrafter"/>
</dbReference>
<feature type="transmembrane region" description="Helical" evidence="9">
    <location>
        <begin position="99"/>
        <end position="120"/>
    </location>
</feature>
<comment type="caution">
    <text evidence="10">The sequence shown here is derived from an EMBL/GenBank/DDBJ whole genome shotgun (WGS) entry which is preliminary data.</text>
</comment>
<keyword evidence="11" id="KW-1185">Reference proteome</keyword>
<keyword evidence="8 9" id="KW-0472">Membrane</keyword>
<evidence type="ECO:0000256" key="9">
    <source>
        <dbReference type="SAM" id="Phobius"/>
    </source>
</evidence>
<feature type="transmembrane region" description="Helical" evidence="9">
    <location>
        <begin position="126"/>
        <end position="145"/>
    </location>
</feature>
<evidence type="ECO:0000313" key="10">
    <source>
        <dbReference type="EMBL" id="KAK2148319.1"/>
    </source>
</evidence>
<keyword evidence="4 9" id="KW-0812">Transmembrane</keyword>
<dbReference type="EMBL" id="JAODUP010000502">
    <property type="protein sequence ID" value="KAK2148319.1"/>
    <property type="molecule type" value="Genomic_DNA"/>
</dbReference>
<evidence type="ECO:0000256" key="6">
    <source>
        <dbReference type="ARBA" id="ARBA00022989"/>
    </source>
</evidence>
<feature type="transmembrane region" description="Helical" evidence="9">
    <location>
        <begin position="72"/>
        <end position="92"/>
    </location>
</feature>
<name>A0AAD9J8M9_9ANNE</name>
<sequence length="163" mass="18549">MAGQFRSSVWDPVLIIAQILTMQSVFYVSLGAWVCILDVLLGTNRSLEQLFGYEFMIHNLQATQLTDVQGRFLMVAYFCNALTGSAGLWFVVQRTKLCWDFSVTAHLVHLVICWIFNGWFPSMLSWWLITVISVIMMTVLGEFLCMRTEMKAIPLGVGPRTDL</sequence>
<evidence type="ECO:0000256" key="7">
    <source>
        <dbReference type="ARBA" id="ARBA00023034"/>
    </source>
</evidence>
<dbReference type="GO" id="GO:0005802">
    <property type="term" value="C:trans-Golgi network"/>
    <property type="evidence" value="ECO:0007669"/>
    <property type="project" value="TreeGrafter"/>
</dbReference>
<evidence type="ECO:0000256" key="5">
    <source>
        <dbReference type="ARBA" id="ARBA00022927"/>
    </source>
</evidence>
<dbReference type="GO" id="GO:0005829">
    <property type="term" value="C:cytosol"/>
    <property type="evidence" value="ECO:0007669"/>
    <property type="project" value="GOC"/>
</dbReference>
<evidence type="ECO:0000256" key="4">
    <source>
        <dbReference type="ARBA" id="ARBA00022692"/>
    </source>
</evidence>
<keyword evidence="5" id="KW-0653">Protein transport</keyword>
<dbReference type="GO" id="GO:0043001">
    <property type="term" value="P:Golgi to plasma membrane protein transport"/>
    <property type="evidence" value="ECO:0007669"/>
    <property type="project" value="TreeGrafter"/>
</dbReference>
<dbReference type="Proteomes" id="UP001208570">
    <property type="component" value="Unassembled WGS sequence"/>
</dbReference>
<dbReference type="Pfam" id="PF09801">
    <property type="entry name" value="SYS1"/>
    <property type="match status" value="1"/>
</dbReference>
<comment type="subcellular location">
    <subcellularLocation>
        <location evidence="1">Golgi apparatus membrane</location>
        <topology evidence="1">Multi-pass membrane protein</topology>
    </subcellularLocation>
</comment>
<gene>
    <name evidence="10" type="ORF">LSH36_502g00031</name>
</gene>
<protein>
    <recommendedName>
        <fullName evidence="12">Protein SYS1 homolog</fullName>
    </recommendedName>
</protein>
<evidence type="ECO:0000256" key="2">
    <source>
        <dbReference type="ARBA" id="ARBA00008160"/>
    </source>
</evidence>
<proteinExistence type="inferred from homology"/>
<feature type="transmembrane region" description="Helical" evidence="9">
    <location>
        <begin position="12"/>
        <end position="41"/>
    </location>
</feature>
<dbReference type="PANTHER" id="PTHR12952">
    <property type="entry name" value="SYS1"/>
    <property type="match status" value="1"/>
</dbReference>
<evidence type="ECO:0000256" key="8">
    <source>
        <dbReference type="ARBA" id="ARBA00023136"/>
    </source>
</evidence>
<dbReference type="GO" id="GO:0034067">
    <property type="term" value="P:protein localization to Golgi apparatus"/>
    <property type="evidence" value="ECO:0007669"/>
    <property type="project" value="TreeGrafter"/>
</dbReference>
<dbReference type="AlphaFoldDB" id="A0AAD9J8M9"/>
<comment type="similarity">
    <text evidence="2">Belongs to the SYS1 family.</text>
</comment>
<dbReference type="PANTHER" id="PTHR12952:SF0">
    <property type="entry name" value="PROTEIN SYS1 HOMOLOG"/>
    <property type="match status" value="1"/>
</dbReference>
<evidence type="ECO:0000256" key="1">
    <source>
        <dbReference type="ARBA" id="ARBA00004653"/>
    </source>
</evidence>
<reference evidence="10" key="1">
    <citation type="journal article" date="2023" name="Mol. Biol. Evol.">
        <title>Third-Generation Sequencing Reveals the Adaptive Role of the Epigenome in Three Deep-Sea Polychaetes.</title>
        <authorList>
            <person name="Perez M."/>
            <person name="Aroh O."/>
            <person name="Sun Y."/>
            <person name="Lan Y."/>
            <person name="Juniper S.K."/>
            <person name="Young C.R."/>
            <person name="Angers B."/>
            <person name="Qian P.Y."/>
        </authorList>
    </citation>
    <scope>NUCLEOTIDE SEQUENCE</scope>
    <source>
        <strain evidence="10">P08H-3</strain>
    </source>
</reference>
<evidence type="ECO:0000313" key="11">
    <source>
        <dbReference type="Proteomes" id="UP001208570"/>
    </source>
</evidence>
<evidence type="ECO:0008006" key="12">
    <source>
        <dbReference type="Google" id="ProtNLM"/>
    </source>
</evidence>